<accession>A0A177C634</accession>
<dbReference type="AlphaFoldDB" id="A0A177C634"/>
<evidence type="ECO:0000313" key="2">
    <source>
        <dbReference type="Proteomes" id="UP000077069"/>
    </source>
</evidence>
<proteinExistence type="predicted"/>
<reference evidence="1 2" key="1">
    <citation type="submission" date="2016-05" db="EMBL/GenBank/DDBJ databases">
        <title>Comparative analysis of secretome profiles of manganese(II)-oxidizing ascomycete fungi.</title>
        <authorList>
            <consortium name="DOE Joint Genome Institute"/>
            <person name="Zeiner C.A."/>
            <person name="Purvine S.O."/>
            <person name="Zink E.M."/>
            <person name="Wu S."/>
            <person name="Pasa-Tolic L."/>
            <person name="Chaput D.L."/>
            <person name="Haridas S."/>
            <person name="Grigoriev I.V."/>
            <person name="Santelli C.M."/>
            <person name="Hansel C.M."/>
        </authorList>
    </citation>
    <scope>NUCLEOTIDE SEQUENCE [LARGE SCALE GENOMIC DNA]</scope>
    <source>
        <strain evidence="1 2">AP3s5-JAC2a</strain>
    </source>
</reference>
<keyword evidence="2" id="KW-1185">Reference proteome</keyword>
<gene>
    <name evidence="1" type="ORF">CC84DRAFT_899447</name>
</gene>
<dbReference type="EMBL" id="KV441555">
    <property type="protein sequence ID" value="OAG02601.1"/>
    <property type="molecule type" value="Genomic_DNA"/>
</dbReference>
<dbReference type="GeneID" id="28771325"/>
<dbReference type="Proteomes" id="UP000077069">
    <property type="component" value="Unassembled WGS sequence"/>
</dbReference>
<organism evidence="1 2">
    <name type="scientific">Paraphaeosphaeria sporulosa</name>
    <dbReference type="NCBI Taxonomy" id="1460663"/>
    <lineage>
        <taxon>Eukaryota</taxon>
        <taxon>Fungi</taxon>
        <taxon>Dikarya</taxon>
        <taxon>Ascomycota</taxon>
        <taxon>Pezizomycotina</taxon>
        <taxon>Dothideomycetes</taxon>
        <taxon>Pleosporomycetidae</taxon>
        <taxon>Pleosporales</taxon>
        <taxon>Massarineae</taxon>
        <taxon>Didymosphaeriaceae</taxon>
        <taxon>Paraphaeosphaeria</taxon>
    </lineage>
</organism>
<protein>
    <submittedName>
        <fullName evidence="1">Uncharacterized protein</fullName>
    </submittedName>
</protein>
<dbReference type="RefSeq" id="XP_018032966.1">
    <property type="nucleotide sequence ID" value="XM_018187839.1"/>
</dbReference>
<dbReference type="InParanoid" id="A0A177C634"/>
<evidence type="ECO:0000313" key="1">
    <source>
        <dbReference type="EMBL" id="OAG02601.1"/>
    </source>
</evidence>
<sequence>MPEPRCLTTTIIYFSKRANTASTVNELYVDERLRCGDTVCISSLHETVVKRKQTASWTHARRDEPQWIAAAQDCRLLMIRSDAELCPDRAKGPDLAETFVSLLQGIDKQPQRGSPTSRQCNAQPLAGNNWFVCEILKESISMEWSHSAVLNQRDKRRLEASRNRRPDAVPTHTRLRLLLATVV</sequence>
<name>A0A177C634_9PLEO</name>